<dbReference type="EMBL" id="CAJSTJ010000045">
    <property type="protein sequence ID" value="CAG7555368.1"/>
    <property type="molecule type" value="Genomic_DNA"/>
</dbReference>
<feature type="compositionally biased region" description="Basic and acidic residues" evidence="1">
    <location>
        <begin position="33"/>
        <end position="65"/>
    </location>
</feature>
<evidence type="ECO:0000256" key="1">
    <source>
        <dbReference type="SAM" id="MobiDB-lite"/>
    </source>
</evidence>
<accession>A0A8J2N945</accession>
<evidence type="ECO:0000313" key="2">
    <source>
        <dbReference type="EMBL" id="CAG7555368.1"/>
    </source>
</evidence>
<organism evidence="2 3">
    <name type="scientific">Fusarium equiseti</name>
    <name type="common">Fusarium scirpi</name>
    <dbReference type="NCBI Taxonomy" id="61235"/>
    <lineage>
        <taxon>Eukaryota</taxon>
        <taxon>Fungi</taxon>
        <taxon>Dikarya</taxon>
        <taxon>Ascomycota</taxon>
        <taxon>Pezizomycotina</taxon>
        <taxon>Sordariomycetes</taxon>
        <taxon>Hypocreomycetidae</taxon>
        <taxon>Hypocreales</taxon>
        <taxon>Nectriaceae</taxon>
        <taxon>Fusarium</taxon>
        <taxon>Fusarium incarnatum-equiseti species complex</taxon>
    </lineage>
</organism>
<sequence>DLRSVDGEAVHRSGEDQARTRLGNPAGVRTQAVRRDGVGAHVVDRRPGVDDRRRTEGDLRRRSDMAAEASGAAAGDHHVGAADRRRPQRVGQRGRGRARSRCGRGGHRPGRPPVDRQVADDAGQQFTVGPTPESSVEVDKMHPFGTVVLPRKSSVAGRPVTGLTSRLSLHEANSFTVDDIYSRQK</sequence>
<reference evidence="2" key="1">
    <citation type="submission" date="2021-05" db="EMBL/GenBank/DDBJ databases">
        <authorList>
            <person name="Khan N."/>
        </authorList>
    </citation>
    <scope>NUCLEOTIDE SEQUENCE</scope>
</reference>
<feature type="compositionally biased region" description="Basic and acidic residues" evidence="1">
    <location>
        <begin position="75"/>
        <end position="85"/>
    </location>
</feature>
<feature type="compositionally biased region" description="Basic residues" evidence="1">
    <location>
        <begin position="86"/>
        <end position="110"/>
    </location>
</feature>
<name>A0A8J2N945_FUSEQ</name>
<evidence type="ECO:0000313" key="3">
    <source>
        <dbReference type="Proteomes" id="UP000693738"/>
    </source>
</evidence>
<feature type="region of interest" description="Disordered" evidence="1">
    <location>
        <begin position="1"/>
        <end position="117"/>
    </location>
</feature>
<proteinExistence type="predicted"/>
<feature type="compositionally biased region" description="Basic and acidic residues" evidence="1">
    <location>
        <begin position="1"/>
        <end position="19"/>
    </location>
</feature>
<feature type="non-terminal residue" evidence="2">
    <location>
        <position position="185"/>
    </location>
</feature>
<feature type="non-terminal residue" evidence="2">
    <location>
        <position position="1"/>
    </location>
</feature>
<protein>
    <submittedName>
        <fullName evidence="2">Uncharacterized protein</fullName>
    </submittedName>
</protein>
<gene>
    <name evidence="2" type="ORF">FEQUK3_LOCUS1077</name>
</gene>
<dbReference type="Proteomes" id="UP000693738">
    <property type="component" value="Unassembled WGS sequence"/>
</dbReference>
<dbReference type="AlphaFoldDB" id="A0A8J2N945"/>
<comment type="caution">
    <text evidence="2">The sequence shown here is derived from an EMBL/GenBank/DDBJ whole genome shotgun (WGS) entry which is preliminary data.</text>
</comment>